<dbReference type="EMBL" id="NHYE01005553">
    <property type="protein sequence ID" value="PPQ70079.1"/>
    <property type="molecule type" value="Genomic_DNA"/>
</dbReference>
<proteinExistence type="predicted"/>
<evidence type="ECO:0000313" key="3">
    <source>
        <dbReference type="Proteomes" id="UP000284706"/>
    </source>
</evidence>
<sequence>MSTHYSSSNSAGSNEDMLSVSVSTSPSEIAAIEEDGVISGGLQRRVLEAAVACGVSPNRCIITNMARQTVIYCHVVPRTTPDYELSRLEYSWGMRYRSLNLDSSQNLFPLDYELFRSFRSGLWLLVPDDPYVLEAYENHHIRGEEDNHFFDLQPAGPYKYRFIASLSMMGRMIVRRHPPEGHMAGKAGTNFQGLHEHYFPFHDLPAITSHIHPRFVIYHAGRAFMKKKHEYTHLPLGLKSTLETVQRIFQIWSLRIPSTDKAVSFFLRGVPWRPLDSQGDDQASDTSDVTLPERYDQTSPSTYLTSDSVLALDAFSPPEPSRRRKVLNWRAGLLDAPVNQHGGFDHVPHGVSDH</sequence>
<name>A0A409VV09_9AGAR</name>
<dbReference type="AlphaFoldDB" id="A0A409VV09"/>
<evidence type="ECO:0000313" key="2">
    <source>
        <dbReference type="EMBL" id="PPQ70079.1"/>
    </source>
</evidence>
<reference evidence="2 3" key="1">
    <citation type="journal article" date="2018" name="Evol. Lett.">
        <title>Horizontal gene cluster transfer increased hallucinogenic mushroom diversity.</title>
        <authorList>
            <person name="Reynolds H.T."/>
            <person name="Vijayakumar V."/>
            <person name="Gluck-Thaler E."/>
            <person name="Korotkin H.B."/>
            <person name="Matheny P.B."/>
            <person name="Slot J.C."/>
        </authorList>
    </citation>
    <scope>NUCLEOTIDE SEQUENCE [LARGE SCALE GENOMIC DNA]</scope>
    <source>
        <strain evidence="2 3">SRW20</strain>
    </source>
</reference>
<keyword evidence="3" id="KW-1185">Reference proteome</keyword>
<evidence type="ECO:0000256" key="1">
    <source>
        <dbReference type="SAM" id="MobiDB-lite"/>
    </source>
</evidence>
<dbReference type="STRING" id="231916.A0A409VV09"/>
<organism evidence="2 3">
    <name type="scientific">Gymnopilus dilepis</name>
    <dbReference type="NCBI Taxonomy" id="231916"/>
    <lineage>
        <taxon>Eukaryota</taxon>
        <taxon>Fungi</taxon>
        <taxon>Dikarya</taxon>
        <taxon>Basidiomycota</taxon>
        <taxon>Agaricomycotina</taxon>
        <taxon>Agaricomycetes</taxon>
        <taxon>Agaricomycetidae</taxon>
        <taxon>Agaricales</taxon>
        <taxon>Agaricineae</taxon>
        <taxon>Hymenogastraceae</taxon>
        <taxon>Gymnopilus</taxon>
    </lineage>
</organism>
<evidence type="ECO:0008006" key="4">
    <source>
        <dbReference type="Google" id="ProtNLM"/>
    </source>
</evidence>
<dbReference type="Proteomes" id="UP000284706">
    <property type="component" value="Unassembled WGS sequence"/>
</dbReference>
<gene>
    <name evidence="2" type="ORF">CVT26_013413</name>
</gene>
<feature type="region of interest" description="Disordered" evidence="1">
    <location>
        <begin position="276"/>
        <end position="298"/>
    </location>
</feature>
<dbReference type="InParanoid" id="A0A409VV09"/>
<comment type="caution">
    <text evidence="2">The sequence shown here is derived from an EMBL/GenBank/DDBJ whole genome shotgun (WGS) entry which is preliminary data.</text>
</comment>
<accession>A0A409VV09</accession>
<dbReference type="OrthoDB" id="3133596at2759"/>
<protein>
    <recommendedName>
        <fullName evidence="4">HNH nuclease domain-containing protein</fullName>
    </recommendedName>
</protein>